<keyword evidence="2" id="KW-1185">Reference proteome</keyword>
<dbReference type="Proteomes" id="UP001152649">
    <property type="component" value="Unassembled WGS sequence"/>
</dbReference>
<reference evidence="1" key="1">
    <citation type="submission" date="2021-07" db="EMBL/GenBank/DDBJ databases">
        <authorList>
            <person name="Branca A.L. A."/>
        </authorList>
    </citation>
    <scope>NUCLEOTIDE SEQUENCE</scope>
</reference>
<protein>
    <submittedName>
        <fullName evidence="1">Uncharacterized protein</fullName>
    </submittedName>
</protein>
<proteinExistence type="predicted"/>
<dbReference type="AlphaFoldDB" id="A0A9W4NGK4"/>
<gene>
    <name evidence="1" type="ORF">PSALAMII_LOCUS4366</name>
</gene>
<comment type="caution">
    <text evidence="1">The sequence shown here is derived from an EMBL/GenBank/DDBJ whole genome shotgun (WGS) entry which is preliminary data.</text>
</comment>
<evidence type="ECO:0000313" key="2">
    <source>
        <dbReference type="Proteomes" id="UP001152649"/>
    </source>
</evidence>
<evidence type="ECO:0000313" key="1">
    <source>
        <dbReference type="EMBL" id="CAG8367227.1"/>
    </source>
</evidence>
<dbReference type="OrthoDB" id="4366145at2759"/>
<accession>A0A9W4NGK4</accession>
<sequence length="221" mass="25185">MTSTSPPWEERGLILQRWIEGRQSGCPYPKSVFTLAYKSRDYLIVAKQEKLNAKLLAFLQIGNTNSTFHNVSVTQRDVSAPTWWIGRIAPGMVIVDDIFRSKRSDDPYISEFTKAVYQLEFPLNSLKSVVVANINEKDTVHCARHKVYKSQGLQYPSHTQHIWNSSSHEFQALLGTGIGKVVGAFVLCAWGQGRKRVSRIVTFNIDSDVHKLHMRFDLEDM</sequence>
<organism evidence="1 2">
    <name type="scientific">Penicillium salamii</name>
    <dbReference type="NCBI Taxonomy" id="1612424"/>
    <lineage>
        <taxon>Eukaryota</taxon>
        <taxon>Fungi</taxon>
        <taxon>Dikarya</taxon>
        <taxon>Ascomycota</taxon>
        <taxon>Pezizomycotina</taxon>
        <taxon>Eurotiomycetes</taxon>
        <taxon>Eurotiomycetidae</taxon>
        <taxon>Eurotiales</taxon>
        <taxon>Aspergillaceae</taxon>
        <taxon>Penicillium</taxon>
    </lineage>
</organism>
<dbReference type="EMBL" id="CAJVPG010000177">
    <property type="protein sequence ID" value="CAG8367227.1"/>
    <property type="molecule type" value="Genomic_DNA"/>
</dbReference>
<name>A0A9W4NGK4_9EURO</name>